<dbReference type="Gene3D" id="3.40.50.12780">
    <property type="entry name" value="N-terminal domain of ligase-like"/>
    <property type="match status" value="1"/>
</dbReference>
<dbReference type="PANTHER" id="PTHR43845">
    <property type="entry name" value="BLR5969 PROTEIN"/>
    <property type="match status" value="1"/>
</dbReference>
<dbReference type="PANTHER" id="PTHR43845:SF1">
    <property type="entry name" value="BLR5969 PROTEIN"/>
    <property type="match status" value="1"/>
</dbReference>
<dbReference type="InterPro" id="IPR042099">
    <property type="entry name" value="ANL_N_sf"/>
</dbReference>
<organism evidence="2 3">
    <name type="scientific">Chryseobacterium ginsengisoli</name>
    <dbReference type="NCBI Taxonomy" id="363853"/>
    <lineage>
        <taxon>Bacteria</taxon>
        <taxon>Pseudomonadati</taxon>
        <taxon>Bacteroidota</taxon>
        <taxon>Flavobacteriia</taxon>
        <taxon>Flavobacteriales</taxon>
        <taxon>Weeksellaceae</taxon>
        <taxon>Chryseobacterium group</taxon>
        <taxon>Chryseobacterium</taxon>
    </lineage>
</organism>
<protein>
    <submittedName>
        <fullName evidence="2">Phenylacetate--CoA ligase</fullName>
    </submittedName>
</protein>
<dbReference type="Gene3D" id="3.30.300.30">
    <property type="match status" value="1"/>
</dbReference>
<keyword evidence="3" id="KW-1185">Reference proteome</keyword>
<dbReference type="RefSeq" id="WP_345207390.1">
    <property type="nucleotide sequence ID" value="NZ_BAABHX010000007.1"/>
</dbReference>
<dbReference type="Proteomes" id="UP001500353">
    <property type="component" value="Unassembled WGS sequence"/>
</dbReference>
<evidence type="ECO:0000259" key="1">
    <source>
        <dbReference type="Pfam" id="PF00501"/>
    </source>
</evidence>
<dbReference type="Pfam" id="PF00501">
    <property type="entry name" value="AMP-binding"/>
    <property type="match status" value="1"/>
</dbReference>
<evidence type="ECO:0000313" key="2">
    <source>
        <dbReference type="EMBL" id="GAA5099554.1"/>
    </source>
</evidence>
<proteinExistence type="predicted"/>
<accession>A0ABP9MPY8</accession>
<feature type="domain" description="AMP-dependent synthetase/ligase" evidence="1">
    <location>
        <begin position="81"/>
        <end position="289"/>
    </location>
</feature>
<comment type="caution">
    <text evidence="2">The sequence shown here is derived from an EMBL/GenBank/DDBJ whole genome shotgun (WGS) entry which is preliminary data.</text>
</comment>
<dbReference type="EMBL" id="BAABHX010000007">
    <property type="protein sequence ID" value="GAA5099554.1"/>
    <property type="molecule type" value="Genomic_DNA"/>
</dbReference>
<name>A0ABP9MPY8_9FLAO</name>
<gene>
    <name evidence="2" type="ORF">GCM10023210_37090</name>
</gene>
<evidence type="ECO:0000313" key="3">
    <source>
        <dbReference type="Proteomes" id="UP001500353"/>
    </source>
</evidence>
<sequence>MEFYPSIEKSDIQEIKKFQEQKLQELLTYLENNSPFYQRLFKENNINIADIQTLEDLPKIPTTAKNDIQQNNDDFFCITLDKIVDYSTTSGTLGDPVTFGLSDNDLERLAYNEAISFVCAGIQKGDVVQMITTIDKRFMAGLAYFLGLRKMGASVVRMGPGIPELQWDSIFRYKPKYLITVPSFLLKMIDYAEKHGIDYKNSSVYGAVCIGESIKNQDFTDNILSQKIKEKWDIKLFSTYASTEMSTAFTECEHQIGGHQHPELIITEILNDDGNVVKEGESGELTITTLGVEALPLLRFKTGDIVKAHYEPCECGRNTMRLGPVIGRKQQMIKYKGTTLYPPAMNDILNDFNNILCYQIVIQSNEIGLDEIIIKISTNSDSENFVNEVRDHFRAKLRVSPKIELIEFDILSKVVFNPNSRKPITFTDLR</sequence>
<dbReference type="InterPro" id="IPR045851">
    <property type="entry name" value="AMP-bd_C_sf"/>
</dbReference>
<keyword evidence="2" id="KW-0436">Ligase</keyword>
<dbReference type="GO" id="GO:0016874">
    <property type="term" value="F:ligase activity"/>
    <property type="evidence" value="ECO:0007669"/>
    <property type="project" value="UniProtKB-KW"/>
</dbReference>
<reference evidence="3" key="1">
    <citation type="journal article" date="2019" name="Int. J. Syst. Evol. Microbiol.">
        <title>The Global Catalogue of Microorganisms (GCM) 10K type strain sequencing project: providing services to taxonomists for standard genome sequencing and annotation.</title>
        <authorList>
            <consortium name="The Broad Institute Genomics Platform"/>
            <consortium name="The Broad Institute Genome Sequencing Center for Infectious Disease"/>
            <person name="Wu L."/>
            <person name="Ma J."/>
        </authorList>
    </citation>
    <scope>NUCLEOTIDE SEQUENCE [LARGE SCALE GENOMIC DNA]</scope>
    <source>
        <strain evidence="3">JCM 18019</strain>
    </source>
</reference>
<dbReference type="InterPro" id="IPR000873">
    <property type="entry name" value="AMP-dep_synth/lig_dom"/>
</dbReference>
<dbReference type="SUPFAM" id="SSF56801">
    <property type="entry name" value="Acetyl-CoA synthetase-like"/>
    <property type="match status" value="1"/>
</dbReference>